<keyword evidence="2" id="KW-0808">Transferase</keyword>
<dbReference type="RefSeq" id="WP_345469940.1">
    <property type="nucleotide sequence ID" value="NZ_CP125942.1"/>
</dbReference>
<feature type="domain" description="N-acetyltransferase" evidence="1">
    <location>
        <begin position="153"/>
        <end position="305"/>
    </location>
</feature>
<evidence type="ECO:0000259" key="1">
    <source>
        <dbReference type="PROSITE" id="PS51186"/>
    </source>
</evidence>
<dbReference type="GO" id="GO:0008999">
    <property type="term" value="F:protein-N-terminal-alanine acetyltransferase activity"/>
    <property type="evidence" value="ECO:0007669"/>
    <property type="project" value="TreeGrafter"/>
</dbReference>
<proteinExistence type="predicted"/>
<organism evidence="2 3">
    <name type="scientific">Glutamicibacter ectropisis</name>
    <dbReference type="NCBI Taxonomy" id="3046593"/>
    <lineage>
        <taxon>Bacteria</taxon>
        <taxon>Bacillati</taxon>
        <taxon>Actinomycetota</taxon>
        <taxon>Actinomycetes</taxon>
        <taxon>Micrococcales</taxon>
        <taxon>Micrococcaceae</taxon>
        <taxon>Glutamicibacter</taxon>
    </lineage>
</organism>
<dbReference type="Proteomes" id="UP001486888">
    <property type="component" value="Chromosome"/>
</dbReference>
<accession>A0AAU6WAT0</accession>
<protein>
    <submittedName>
        <fullName evidence="2">GNAT family N-acetyltransferase</fullName>
        <ecNumber evidence="2">2.3.1.-</ecNumber>
    </submittedName>
</protein>
<dbReference type="GO" id="GO:1990189">
    <property type="term" value="F:protein N-terminal-serine acetyltransferase activity"/>
    <property type="evidence" value="ECO:0007669"/>
    <property type="project" value="TreeGrafter"/>
</dbReference>
<dbReference type="AlphaFoldDB" id="A0AAU6WAT0"/>
<dbReference type="InterPro" id="IPR000182">
    <property type="entry name" value="GNAT_dom"/>
</dbReference>
<dbReference type="Pfam" id="PF13302">
    <property type="entry name" value="Acetyltransf_3"/>
    <property type="match status" value="1"/>
</dbReference>
<dbReference type="PROSITE" id="PS51186">
    <property type="entry name" value="GNAT"/>
    <property type="match status" value="1"/>
</dbReference>
<dbReference type="KEGG" id="gey:QMQ05_10795"/>
<dbReference type="Pfam" id="PF14534">
    <property type="entry name" value="DUF4440"/>
    <property type="match status" value="1"/>
</dbReference>
<keyword evidence="3" id="KW-1185">Reference proteome</keyword>
<dbReference type="PANTHER" id="PTHR43441:SF10">
    <property type="entry name" value="ACETYLTRANSFERASE"/>
    <property type="match status" value="1"/>
</dbReference>
<dbReference type="SUPFAM" id="SSF54427">
    <property type="entry name" value="NTF2-like"/>
    <property type="match status" value="1"/>
</dbReference>
<gene>
    <name evidence="2" type="ORF">QMQ05_10795</name>
</gene>
<dbReference type="PANTHER" id="PTHR43441">
    <property type="entry name" value="RIBOSOMAL-PROTEIN-SERINE ACETYLTRANSFERASE"/>
    <property type="match status" value="1"/>
</dbReference>
<dbReference type="EC" id="2.3.1.-" evidence="2"/>
<sequence length="322" mass="37151">MEHQSFPAYLPTGSQLFREVVGLEQQLLDISVRSNEKLLLALLHENFREIGASGNTYTRDQVIELLAREESATEKLHVIDPAVIQLATDLVQVRWRTGGPRPALRSSLWIRNQDRWRMLFHQGTLTIPNQAKPKQRETTTAHDLVQECTVRKLRISDAQEVYEAFISHPDMRRQGDADTPEKAQSYVATLVNNEKTQYPLAITINDRLVGLVCATLDSSNSNAWLWYWMHHEYRGRSLTTRAMATMVNYLFEVRDYYRLELGLRANNPGSRHVAENNGFLREGIERGKFLVDGTRVDVYAYARLRTDPQSQTIPLPLRREEF</sequence>
<dbReference type="InterPro" id="IPR016181">
    <property type="entry name" value="Acyl_CoA_acyltransferase"/>
</dbReference>
<dbReference type="InterPro" id="IPR027843">
    <property type="entry name" value="DUF4440"/>
</dbReference>
<dbReference type="Gene3D" id="3.10.450.50">
    <property type="match status" value="1"/>
</dbReference>
<dbReference type="EMBL" id="CP125942">
    <property type="protein sequence ID" value="XAO44844.1"/>
    <property type="molecule type" value="Genomic_DNA"/>
</dbReference>
<dbReference type="InterPro" id="IPR032710">
    <property type="entry name" value="NTF2-like_dom_sf"/>
</dbReference>
<evidence type="ECO:0000313" key="3">
    <source>
        <dbReference type="Proteomes" id="UP001486888"/>
    </source>
</evidence>
<dbReference type="GO" id="GO:0005737">
    <property type="term" value="C:cytoplasm"/>
    <property type="evidence" value="ECO:0007669"/>
    <property type="project" value="TreeGrafter"/>
</dbReference>
<dbReference type="Gene3D" id="3.40.630.30">
    <property type="match status" value="1"/>
</dbReference>
<name>A0AAU6WAT0_9MICC</name>
<dbReference type="InterPro" id="IPR051908">
    <property type="entry name" value="Ribosomal_N-acetyltransferase"/>
</dbReference>
<dbReference type="SUPFAM" id="SSF55729">
    <property type="entry name" value="Acyl-CoA N-acyltransferases (Nat)"/>
    <property type="match status" value="1"/>
</dbReference>
<reference evidence="2 3" key="1">
    <citation type="submission" date="2023-05" db="EMBL/GenBank/DDBJ databases">
        <title>Glutamicibacter sp. B1, complete genome.</title>
        <authorList>
            <person name="Long Y.H."/>
            <person name="Fang T."/>
            <person name="Li X.Y."/>
        </authorList>
    </citation>
    <scope>NUCLEOTIDE SEQUENCE [LARGE SCALE GENOMIC DNA]</scope>
    <source>
        <strain evidence="2 3">B1</strain>
    </source>
</reference>
<keyword evidence="2" id="KW-0012">Acyltransferase</keyword>
<evidence type="ECO:0000313" key="2">
    <source>
        <dbReference type="EMBL" id="XAO44844.1"/>
    </source>
</evidence>